<gene>
    <name evidence="2" type="ORF">NTEN_LOCUS21542</name>
</gene>
<reference evidence="2 3" key="1">
    <citation type="submission" date="2020-02" db="EMBL/GenBank/DDBJ databases">
        <authorList>
            <person name="Ferguson B K."/>
        </authorList>
    </citation>
    <scope>NUCLEOTIDE SEQUENCE [LARGE SCALE GENOMIC DNA]</scope>
</reference>
<feature type="domain" description="TANC1/2-like AAA+ ATPase lid" evidence="1">
    <location>
        <begin position="162"/>
        <end position="245"/>
    </location>
</feature>
<proteinExistence type="predicted"/>
<keyword evidence="3" id="KW-1185">Reference proteome</keyword>
<dbReference type="InterPro" id="IPR027417">
    <property type="entry name" value="P-loop_NTPase"/>
</dbReference>
<dbReference type="Proteomes" id="UP000479000">
    <property type="component" value="Unassembled WGS sequence"/>
</dbReference>
<dbReference type="SUPFAM" id="SSF52540">
    <property type="entry name" value="P-loop containing nucleoside triphosphate hydrolases"/>
    <property type="match status" value="1"/>
</dbReference>
<dbReference type="EMBL" id="CADCXU010031548">
    <property type="protein sequence ID" value="CAB0017550.1"/>
    <property type="molecule type" value="Genomic_DNA"/>
</dbReference>
<sequence>MSSSYGGERKKFYCREWVFMKLSHLVEQKKAGGALIVGGPGSGKTAICAEITYPTAASISPDALAIDPDEGFRRAVIIPLAQIQPPPSLSYFILVDSIDEVVFASTKPPGPISHGGSKTIGDLLANNHHLLPSWLLLFITARRQNKHIAKAFSSYKRITIDDLRKSQVVRDVQQYILLRLESEECLRRQMCRGTAETLNQLHIKSNGCFLYLERVLDGVADGCIVLREVRDIPGTLNGLYLWLCQRLLTAKHFSKVRTPTWASGLDQSPSRLGQSP</sequence>
<dbReference type="OrthoDB" id="427518at2759"/>
<protein>
    <recommendedName>
        <fullName evidence="1">TANC1/2-like AAA+ ATPase lid domain-containing protein</fullName>
    </recommendedName>
</protein>
<evidence type="ECO:0000259" key="1">
    <source>
        <dbReference type="Pfam" id="PF25520"/>
    </source>
</evidence>
<dbReference type="AlphaFoldDB" id="A0A6H5HMT6"/>
<dbReference type="InterPro" id="IPR058018">
    <property type="entry name" value="AAA_lid_TANC1/2"/>
</dbReference>
<accession>A0A6H5HMT6</accession>
<dbReference type="Pfam" id="PF25520">
    <property type="entry name" value="AAA_lid_TANC1"/>
    <property type="match status" value="1"/>
</dbReference>
<evidence type="ECO:0000313" key="2">
    <source>
        <dbReference type="EMBL" id="CAB0017550.1"/>
    </source>
</evidence>
<evidence type="ECO:0000313" key="3">
    <source>
        <dbReference type="Proteomes" id="UP000479000"/>
    </source>
</evidence>
<name>A0A6H5HMT6_9HEMI</name>
<organism evidence="2 3">
    <name type="scientific">Nesidiocoris tenuis</name>
    <dbReference type="NCBI Taxonomy" id="355587"/>
    <lineage>
        <taxon>Eukaryota</taxon>
        <taxon>Metazoa</taxon>
        <taxon>Ecdysozoa</taxon>
        <taxon>Arthropoda</taxon>
        <taxon>Hexapoda</taxon>
        <taxon>Insecta</taxon>
        <taxon>Pterygota</taxon>
        <taxon>Neoptera</taxon>
        <taxon>Paraneoptera</taxon>
        <taxon>Hemiptera</taxon>
        <taxon>Heteroptera</taxon>
        <taxon>Panheteroptera</taxon>
        <taxon>Cimicomorpha</taxon>
        <taxon>Miridae</taxon>
        <taxon>Dicyphina</taxon>
        <taxon>Nesidiocoris</taxon>
    </lineage>
</organism>